<dbReference type="STRING" id="46224.B4102_3493"/>
<keyword evidence="5 8" id="KW-0406">Ion transport</keyword>
<evidence type="ECO:0000313" key="10">
    <source>
        <dbReference type="Proteomes" id="UP000075666"/>
    </source>
</evidence>
<dbReference type="PANTHER" id="PTHR35529">
    <property type="entry name" value="MANGANESE EFFLUX PUMP MNTP-RELATED"/>
    <property type="match status" value="1"/>
</dbReference>
<keyword evidence="6 8" id="KW-0472">Membrane</keyword>
<keyword evidence="3 8" id="KW-0812">Transmembrane</keyword>
<proteinExistence type="inferred from homology"/>
<comment type="function">
    <text evidence="8">Probably functions as a manganese efflux pump.</text>
</comment>
<dbReference type="AlphaFoldDB" id="A0A150KNS1"/>
<feature type="transmembrane region" description="Helical" evidence="8">
    <location>
        <begin position="104"/>
        <end position="127"/>
    </location>
</feature>
<keyword evidence="2 8" id="KW-1003">Cell membrane</keyword>
<keyword evidence="1 8" id="KW-0813">Transport</keyword>
<keyword evidence="4 8" id="KW-1133">Transmembrane helix</keyword>
<feature type="transmembrane region" description="Helical" evidence="8">
    <location>
        <begin position="161"/>
        <end position="182"/>
    </location>
</feature>
<evidence type="ECO:0000256" key="3">
    <source>
        <dbReference type="ARBA" id="ARBA00022692"/>
    </source>
</evidence>
<name>A0A150KNS1_9BACI</name>
<evidence type="ECO:0000256" key="7">
    <source>
        <dbReference type="ARBA" id="ARBA00023211"/>
    </source>
</evidence>
<dbReference type="EMBL" id="LQYN01000077">
    <property type="protein sequence ID" value="KYC99526.1"/>
    <property type="molecule type" value="Genomic_DNA"/>
</dbReference>
<dbReference type="HAMAP" id="MF_01521">
    <property type="entry name" value="MntP_pump"/>
    <property type="match status" value="1"/>
</dbReference>
<evidence type="ECO:0000256" key="6">
    <source>
        <dbReference type="ARBA" id="ARBA00023136"/>
    </source>
</evidence>
<dbReference type="Proteomes" id="UP000075666">
    <property type="component" value="Unassembled WGS sequence"/>
</dbReference>
<comment type="similarity">
    <text evidence="8">Belongs to the MntP (TC 9.B.29) family.</text>
</comment>
<feature type="transmembrane region" description="Helical" evidence="8">
    <location>
        <begin position="71"/>
        <end position="92"/>
    </location>
</feature>
<dbReference type="GO" id="GO:0005886">
    <property type="term" value="C:plasma membrane"/>
    <property type="evidence" value="ECO:0007669"/>
    <property type="project" value="UniProtKB-SubCell"/>
</dbReference>
<feature type="transmembrane region" description="Helical" evidence="8">
    <location>
        <begin position="133"/>
        <end position="154"/>
    </location>
</feature>
<reference evidence="9 10" key="1">
    <citation type="submission" date="2016-01" db="EMBL/GenBank/DDBJ databases">
        <title>Genome Sequences of Twelve Sporeforming Bacillus Species Isolated from Foods.</title>
        <authorList>
            <person name="Berendsen E.M."/>
            <person name="Wells-Bennik M.H."/>
            <person name="Krawcyk A.O."/>
            <person name="De Jong A."/>
            <person name="Holsappel S."/>
            <person name="Eijlander R.T."/>
            <person name="Kuipers O.P."/>
        </authorList>
    </citation>
    <scope>NUCLEOTIDE SEQUENCE [LARGE SCALE GENOMIC DNA]</scope>
    <source>
        <strain evidence="9 10">B4102</strain>
    </source>
</reference>
<dbReference type="PANTHER" id="PTHR35529:SF1">
    <property type="entry name" value="MANGANESE EFFLUX PUMP MNTP-RELATED"/>
    <property type="match status" value="1"/>
</dbReference>
<feature type="transmembrane region" description="Helical" evidence="8">
    <location>
        <begin position="6"/>
        <end position="27"/>
    </location>
</feature>
<evidence type="ECO:0000313" key="9">
    <source>
        <dbReference type="EMBL" id="KYC99526.1"/>
    </source>
</evidence>
<protein>
    <recommendedName>
        <fullName evidence="8">Putative manganese efflux pump MntP</fullName>
    </recommendedName>
</protein>
<accession>A0A150KNS1</accession>
<feature type="transmembrane region" description="Helical" evidence="8">
    <location>
        <begin position="39"/>
        <end position="59"/>
    </location>
</feature>
<evidence type="ECO:0000256" key="1">
    <source>
        <dbReference type="ARBA" id="ARBA00022448"/>
    </source>
</evidence>
<dbReference type="GO" id="GO:0005384">
    <property type="term" value="F:manganese ion transmembrane transporter activity"/>
    <property type="evidence" value="ECO:0007669"/>
    <property type="project" value="UniProtKB-UniRule"/>
</dbReference>
<comment type="subcellular location">
    <subcellularLocation>
        <location evidence="8">Cell membrane</location>
        <topology evidence="8">Multi-pass membrane protein</topology>
    </subcellularLocation>
</comment>
<organism evidence="9 10">
    <name type="scientific">Heyndrickxia sporothermodurans</name>
    <dbReference type="NCBI Taxonomy" id="46224"/>
    <lineage>
        <taxon>Bacteria</taxon>
        <taxon>Bacillati</taxon>
        <taxon>Bacillota</taxon>
        <taxon>Bacilli</taxon>
        <taxon>Bacillales</taxon>
        <taxon>Bacillaceae</taxon>
        <taxon>Heyndrickxia</taxon>
    </lineage>
</organism>
<evidence type="ECO:0000256" key="8">
    <source>
        <dbReference type="HAMAP-Rule" id="MF_01521"/>
    </source>
</evidence>
<dbReference type="InterPro" id="IPR003810">
    <property type="entry name" value="Mntp/YtaF"/>
</dbReference>
<evidence type="ECO:0000256" key="5">
    <source>
        <dbReference type="ARBA" id="ARBA00023065"/>
    </source>
</evidence>
<comment type="caution">
    <text evidence="9">The sequence shown here is derived from an EMBL/GenBank/DDBJ whole genome shotgun (WGS) entry which is preliminary data.</text>
</comment>
<dbReference type="InterPro" id="IPR022929">
    <property type="entry name" value="Put_MntP"/>
</dbReference>
<evidence type="ECO:0000256" key="2">
    <source>
        <dbReference type="ARBA" id="ARBA00022475"/>
    </source>
</evidence>
<evidence type="ECO:0000256" key="4">
    <source>
        <dbReference type="ARBA" id="ARBA00022989"/>
    </source>
</evidence>
<dbReference type="PATRIC" id="fig|46224.3.peg.4035"/>
<keyword evidence="7 8" id="KW-0464">Manganese</keyword>
<gene>
    <name evidence="8" type="primary">mntP</name>
    <name evidence="9" type="ORF">B4102_3493</name>
</gene>
<sequence>MMAIIAELITLMLMAFALGMDAFSIGLGMGMIKLRYRQIFYIGLTIGIFHVVMPLLGILTGHFISDAFGTIAQYIGGILLIVLGLQMVFSTLKKEEKTIIKPYGWGLIFFALSSSLDSFSVGLSLGILGARTAAVLLCFGIAATVLTWAGLIIGRKFQGYIGAYSEALGGCVLLGFGIKLLVAL</sequence>
<dbReference type="Pfam" id="PF02659">
    <property type="entry name" value="Mntp"/>
    <property type="match status" value="1"/>
</dbReference>
<keyword evidence="10" id="KW-1185">Reference proteome</keyword>